<proteinExistence type="predicted"/>
<dbReference type="HOGENOM" id="CLU_728898_0_0_12"/>
<dbReference type="SUPFAM" id="SSF48239">
    <property type="entry name" value="Terpenoid cyclases/Protein prenyltransferases"/>
    <property type="match status" value="1"/>
</dbReference>
<dbReference type="InterPro" id="IPR008930">
    <property type="entry name" value="Terpenoid_cyclase/PrenylTrfase"/>
</dbReference>
<gene>
    <name evidence="1" type="ORF">HMPREF9723_02495</name>
</gene>
<reference evidence="1" key="1">
    <citation type="submission" date="2012-01" db="EMBL/GenBank/DDBJ databases">
        <title>The Genome Sequence of Treponema denticola OTK.</title>
        <authorList>
            <consortium name="The Broad Institute Genome Sequencing Platform"/>
            <person name="Earl A."/>
            <person name="Ward D."/>
            <person name="Feldgarden M."/>
            <person name="Gevers D."/>
            <person name="Blanton J.M."/>
            <person name="Fenno C.J."/>
            <person name="Baranova O.V."/>
            <person name="Mathney J."/>
            <person name="Dewhirst F.E."/>
            <person name="Izard J."/>
            <person name="Young S.K."/>
            <person name="Zeng Q."/>
            <person name="Gargeya S."/>
            <person name="Fitzgerald M."/>
            <person name="Haas B."/>
            <person name="Abouelleil A."/>
            <person name="Alvarado L."/>
            <person name="Arachchi H.M."/>
            <person name="Berlin A."/>
            <person name="Chapman S.B."/>
            <person name="Gearin G."/>
            <person name="Goldberg J."/>
            <person name="Griggs A."/>
            <person name="Gujja S."/>
            <person name="Hansen M."/>
            <person name="Heiman D."/>
            <person name="Howarth C."/>
            <person name="Larimer J."/>
            <person name="Lui A."/>
            <person name="MacDonald P.J.P."/>
            <person name="McCowen C."/>
            <person name="Montmayeur A."/>
            <person name="Murphy C."/>
            <person name="Neiman D."/>
            <person name="Pearson M."/>
            <person name="Priest M."/>
            <person name="Roberts A."/>
            <person name="Saif S."/>
            <person name="Shea T."/>
            <person name="Sisk P."/>
            <person name="Stolte C."/>
            <person name="Sykes S."/>
            <person name="Wortman J."/>
            <person name="Nusbaum C."/>
            <person name="Birren B."/>
        </authorList>
    </citation>
    <scope>NUCLEOTIDE SEQUENCE [LARGE SCALE GENOMIC DNA]</scope>
    <source>
        <strain evidence="1">OTK</strain>
    </source>
</reference>
<dbReference type="RefSeq" id="WP_002693687.1">
    <property type="nucleotide sequence ID" value="NZ_CM001797.1"/>
</dbReference>
<evidence type="ECO:0008006" key="2">
    <source>
        <dbReference type="Google" id="ProtNLM"/>
    </source>
</evidence>
<comment type="caution">
    <text evidence="1">The sequence shown here is derived from an EMBL/GenBank/DDBJ whole genome shotgun (WGS) entry which is preliminary data.</text>
</comment>
<accession>A0A0F6MLB3</accession>
<evidence type="ECO:0000313" key="1">
    <source>
        <dbReference type="EMBL" id="EMB19798.1"/>
    </source>
</evidence>
<protein>
    <recommendedName>
        <fullName evidence="2">Squalene cyclase C-terminal domain-containing protein</fullName>
    </recommendedName>
</protein>
<dbReference type="PATRIC" id="fig|999434.4.peg.2599"/>
<dbReference type="Proteomes" id="UP000011701">
    <property type="component" value="Chromosome"/>
</dbReference>
<sequence length="353" mass="40893">MDNIQRFKNCINWIKNNSINDSGIAVTSKQQIIYPEVTGYYIPTLLEWGYKDLALNYAKTLRTMQKSEGAWYDSGNNQPYIFDTAQILKGLIAIYPLIPEVKTNIIKGCDWILNNMTEEGRLKPAFENCFPEDDSFYSELVHTYCLTPLMDASKLFNKPEYEKSAVKIKDYYIANYKQKILNFNLLSHFYAYVMEGLLDMGETELIKEAMHNIEKFRNKKGGIPGLNNVDWVCSTGMFQLALVYYKLGELEKGNELFEYTCSLQNKSGGWYGSYPISFINNYFTFGNKKAHYFPNEEISWANKYFLDALAFKEKLEFEKMSPIFGDTIEKSDGRYLAVKHFLEEVKISNLSSI</sequence>
<dbReference type="EMBL" id="AGDY01000010">
    <property type="protein sequence ID" value="EMB19798.1"/>
    <property type="molecule type" value="Genomic_DNA"/>
</dbReference>
<dbReference type="CDD" id="cd00688">
    <property type="entry name" value="ISOPREN_C2_like"/>
    <property type="match status" value="1"/>
</dbReference>
<organism evidence="1">
    <name type="scientific">Treponema denticola OTK</name>
    <dbReference type="NCBI Taxonomy" id="999434"/>
    <lineage>
        <taxon>Bacteria</taxon>
        <taxon>Pseudomonadati</taxon>
        <taxon>Spirochaetota</taxon>
        <taxon>Spirochaetia</taxon>
        <taxon>Spirochaetales</taxon>
        <taxon>Treponemataceae</taxon>
        <taxon>Treponema</taxon>
    </lineage>
</organism>
<dbReference type="Gene3D" id="1.50.10.20">
    <property type="match status" value="1"/>
</dbReference>
<dbReference type="AlphaFoldDB" id="A0A0F6MLB3"/>
<name>A0A0F6MLB3_TREDN</name>